<evidence type="ECO:0000313" key="2">
    <source>
        <dbReference type="Proteomes" id="UP000095751"/>
    </source>
</evidence>
<dbReference type="PANTHER" id="PTHR43434:SF22">
    <property type="entry name" value="PHOSPHOGLYCOLATE PHOSPHATASE"/>
    <property type="match status" value="1"/>
</dbReference>
<dbReference type="Pfam" id="PF00702">
    <property type="entry name" value="Hydrolase"/>
    <property type="match status" value="1"/>
</dbReference>
<dbReference type="SUPFAM" id="SSF56784">
    <property type="entry name" value="HAD-like"/>
    <property type="match status" value="1"/>
</dbReference>
<evidence type="ECO:0000313" key="1">
    <source>
        <dbReference type="EMBL" id="OEU08678.1"/>
    </source>
</evidence>
<dbReference type="InterPro" id="IPR023214">
    <property type="entry name" value="HAD_sf"/>
</dbReference>
<dbReference type="SFLD" id="SFLDG01129">
    <property type="entry name" value="C1.5:_HAD__Beta-PGM__Phosphata"/>
    <property type="match status" value="1"/>
</dbReference>
<dbReference type="InterPro" id="IPR036412">
    <property type="entry name" value="HAD-like_sf"/>
</dbReference>
<gene>
    <name evidence="1" type="ORF">FRACYDRAFT_229100</name>
</gene>
<dbReference type="GO" id="GO:0006281">
    <property type="term" value="P:DNA repair"/>
    <property type="evidence" value="ECO:0007669"/>
    <property type="project" value="TreeGrafter"/>
</dbReference>
<dbReference type="InParanoid" id="A0A1E7ERP8"/>
<reference evidence="1 2" key="1">
    <citation type="submission" date="2016-09" db="EMBL/GenBank/DDBJ databases">
        <title>Extensive genetic diversity and differential bi-allelic expression allows diatom success in the polar Southern Ocean.</title>
        <authorList>
            <consortium name="DOE Joint Genome Institute"/>
            <person name="Mock T."/>
            <person name="Otillar R.P."/>
            <person name="Strauss J."/>
            <person name="Dupont C."/>
            <person name="Frickenhaus S."/>
            <person name="Maumus F."/>
            <person name="Mcmullan M."/>
            <person name="Sanges R."/>
            <person name="Schmutz J."/>
            <person name="Toseland A."/>
            <person name="Valas R."/>
            <person name="Veluchamy A."/>
            <person name="Ward B.J."/>
            <person name="Allen A."/>
            <person name="Barry K."/>
            <person name="Falciatore A."/>
            <person name="Ferrante M."/>
            <person name="Fortunato A.E."/>
            <person name="Gloeckner G."/>
            <person name="Gruber A."/>
            <person name="Hipkin R."/>
            <person name="Janech M."/>
            <person name="Kroth P."/>
            <person name="Leese F."/>
            <person name="Lindquist E."/>
            <person name="Lyon B.R."/>
            <person name="Martin J."/>
            <person name="Mayer C."/>
            <person name="Parker M."/>
            <person name="Quesneville H."/>
            <person name="Raymond J."/>
            <person name="Uhlig C."/>
            <person name="Valentin K.U."/>
            <person name="Worden A.Z."/>
            <person name="Armbrust E.V."/>
            <person name="Bowler C."/>
            <person name="Green B."/>
            <person name="Moulton V."/>
            <person name="Van Oosterhout C."/>
            <person name="Grigoriev I."/>
        </authorList>
    </citation>
    <scope>NUCLEOTIDE SEQUENCE [LARGE SCALE GENOMIC DNA]</scope>
    <source>
        <strain evidence="1 2">CCMP1102</strain>
    </source>
</reference>
<dbReference type="SFLD" id="SFLDS00003">
    <property type="entry name" value="Haloacid_Dehalogenase"/>
    <property type="match status" value="1"/>
</dbReference>
<dbReference type="OrthoDB" id="269227at2759"/>
<accession>A0A1E7ERP8</accession>
<dbReference type="KEGG" id="fcy:FRACYDRAFT_229100"/>
<dbReference type="PANTHER" id="PTHR43434">
    <property type="entry name" value="PHOSPHOGLYCOLATE PHOSPHATASE"/>
    <property type="match status" value="1"/>
</dbReference>
<protein>
    <submittedName>
        <fullName evidence="1">HAD-like protein</fullName>
    </submittedName>
</protein>
<dbReference type="EMBL" id="KV784379">
    <property type="protein sequence ID" value="OEU08678.1"/>
    <property type="molecule type" value="Genomic_DNA"/>
</dbReference>
<dbReference type="Proteomes" id="UP000095751">
    <property type="component" value="Unassembled WGS sequence"/>
</dbReference>
<sequence length="272" mass="29372">MIVFDKDGTLGDDSGSLKKWMTHMTDCFTEYLTSKSEISTILQSLYHKLGWNSTIQNVIPSAPLAVNTWEESIEICCTVLAEVELCSRDGLSISASDDAIRTLPRQWHAKLQNVHGFDPPIIPIPNLIRMIQSCRDMGLMVAICTSDDRLSTNSALQNWNITNLIDYSICGDEVGTTSKPSAVPLELLCQQTQTQTAGAGAGATNHIITPQECIIVGDTIGDTGMARNAKAGLCIGVLSGSGNEQQLIETGANIIIPNVGHLPELLLELFTT</sequence>
<dbReference type="InterPro" id="IPR050155">
    <property type="entry name" value="HAD-like_hydrolase_sf"/>
</dbReference>
<keyword evidence="2" id="KW-1185">Reference proteome</keyword>
<dbReference type="GO" id="GO:0008967">
    <property type="term" value="F:phosphoglycolate phosphatase activity"/>
    <property type="evidence" value="ECO:0007669"/>
    <property type="project" value="TreeGrafter"/>
</dbReference>
<dbReference type="Gene3D" id="3.40.50.1000">
    <property type="entry name" value="HAD superfamily/HAD-like"/>
    <property type="match status" value="1"/>
</dbReference>
<dbReference type="CDD" id="cd01427">
    <property type="entry name" value="HAD_like"/>
    <property type="match status" value="1"/>
</dbReference>
<name>A0A1E7ERP8_9STRA</name>
<proteinExistence type="predicted"/>
<dbReference type="AlphaFoldDB" id="A0A1E7ERP8"/>
<organism evidence="1 2">
    <name type="scientific">Fragilariopsis cylindrus CCMP1102</name>
    <dbReference type="NCBI Taxonomy" id="635003"/>
    <lineage>
        <taxon>Eukaryota</taxon>
        <taxon>Sar</taxon>
        <taxon>Stramenopiles</taxon>
        <taxon>Ochrophyta</taxon>
        <taxon>Bacillariophyta</taxon>
        <taxon>Bacillariophyceae</taxon>
        <taxon>Bacillariophycidae</taxon>
        <taxon>Bacillariales</taxon>
        <taxon>Bacillariaceae</taxon>
        <taxon>Fragilariopsis</taxon>
    </lineage>
</organism>